<sequence>MDINQVEASRSGTDPPLTTKFESQNDAGRRKFQARVKEYAEALEKIDPKTSLKSWMSLKVANDEVIIKSLQNPVVKLEYYKLSSLISSLGLDNAFDYTGTHKNYLERAVEAFLPKKSSHLSGGACVDVKSCYAAINSYNSKMRNHLGFAVLVHFLTCDDFLQVKIHEFSNRNQRSIFFRNMLIKFPNVMVLLADSVGMILDTNFVYATSVYTTAARLGKDVPGSLPTHAEEDRIKYTMKRFHMARGVKLLETIFRARLNVGIEEPFPRKEKYKAWELQAINSWSLDEDINKLQGLFSLGDMPAKESYDKIHRSMIKAQLNQLGEAHDEVEDDDLFGDDEVADDEIYSI</sequence>
<organism evidence="2 3">
    <name type="scientific">Botrytis elliptica</name>
    <dbReference type="NCBI Taxonomy" id="278938"/>
    <lineage>
        <taxon>Eukaryota</taxon>
        <taxon>Fungi</taxon>
        <taxon>Dikarya</taxon>
        <taxon>Ascomycota</taxon>
        <taxon>Pezizomycotina</taxon>
        <taxon>Leotiomycetes</taxon>
        <taxon>Helotiales</taxon>
        <taxon>Sclerotiniaceae</taxon>
        <taxon>Botrytis</taxon>
    </lineage>
</organism>
<protein>
    <submittedName>
        <fullName evidence="2">Uncharacterized protein</fullName>
    </submittedName>
</protein>
<accession>A0A4Z1ICW0</accession>
<dbReference type="AlphaFoldDB" id="A0A4Z1ICW0"/>
<name>A0A4Z1ICW0_9HELO</name>
<feature type="region of interest" description="Disordered" evidence="1">
    <location>
        <begin position="1"/>
        <end position="24"/>
    </location>
</feature>
<evidence type="ECO:0000313" key="3">
    <source>
        <dbReference type="Proteomes" id="UP000297229"/>
    </source>
</evidence>
<proteinExistence type="predicted"/>
<feature type="compositionally biased region" description="Polar residues" evidence="1">
    <location>
        <begin position="1"/>
        <end position="12"/>
    </location>
</feature>
<gene>
    <name evidence="2" type="ORF">BELL_1259g00020</name>
</gene>
<comment type="caution">
    <text evidence="2">The sequence shown here is derived from an EMBL/GenBank/DDBJ whole genome shotgun (WGS) entry which is preliminary data.</text>
</comment>
<keyword evidence="3" id="KW-1185">Reference proteome</keyword>
<evidence type="ECO:0000256" key="1">
    <source>
        <dbReference type="SAM" id="MobiDB-lite"/>
    </source>
</evidence>
<reference evidence="2 3" key="1">
    <citation type="submission" date="2017-12" db="EMBL/GenBank/DDBJ databases">
        <title>Comparative genomics of Botrytis spp.</title>
        <authorList>
            <person name="Valero-Jimenez C.A."/>
            <person name="Tapia P."/>
            <person name="Veloso J."/>
            <person name="Silva-Moreno E."/>
            <person name="Staats M."/>
            <person name="Valdes J.H."/>
            <person name="Van Kan J.A.L."/>
        </authorList>
    </citation>
    <scope>NUCLEOTIDE SEQUENCE [LARGE SCALE GENOMIC DNA]</scope>
    <source>
        <strain evidence="2 3">Be9601</strain>
    </source>
</reference>
<dbReference type="EMBL" id="PQXM01001257">
    <property type="protein sequence ID" value="TGO59155.1"/>
    <property type="molecule type" value="Genomic_DNA"/>
</dbReference>
<evidence type="ECO:0000313" key="2">
    <source>
        <dbReference type="EMBL" id="TGO59155.1"/>
    </source>
</evidence>
<dbReference type="Proteomes" id="UP000297229">
    <property type="component" value="Unassembled WGS sequence"/>
</dbReference>